<evidence type="ECO:0000259" key="2">
    <source>
        <dbReference type="Pfam" id="PF09413"/>
    </source>
</evidence>
<dbReference type="InterPro" id="IPR011322">
    <property type="entry name" value="N-reg_PII-like_a/b"/>
</dbReference>
<protein>
    <submittedName>
        <fullName evidence="3">DUF2007 domain-containing protein</fullName>
    </submittedName>
</protein>
<evidence type="ECO:0000313" key="4">
    <source>
        <dbReference type="Proteomes" id="UP000823909"/>
    </source>
</evidence>
<dbReference type="InterPro" id="IPR018551">
    <property type="entry name" value="DUF2007"/>
</dbReference>
<feature type="transmembrane region" description="Helical" evidence="1">
    <location>
        <begin position="97"/>
        <end position="119"/>
    </location>
</feature>
<sequence length="122" mass="13179">MKPIKIYSCADRIQADMIVEALNENGIPAYTESQGSGGYMNIYMGTSVFGTDIYVDEADTAQAKEIVAALSLPAEENDNARKTQDISEQPVDKKLPVIRVICLIAAVLMLIGAIAPSIINIF</sequence>
<organism evidence="3 4">
    <name type="scientific">Candidatus Mediterraneibacter quadrami</name>
    <dbReference type="NCBI Taxonomy" id="2838684"/>
    <lineage>
        <taxon>Bacteria</taxon>
        <taxon>Bacillati</taxon>
        <taxon>Bacillota</taxon>
        <taxon>Clostridia</taxon>
        <taxon>Lachnospirales</taxon>
        <taxon>Lachnospiraceae</taxon>
        <taxon>Mediterraneibacter</taxon>
    </lineage>
</organism>
<reference evidence="3" key="2">
    <citation type="submission" date="2021-04" db="EMBL/GenBank/DDBJ databases">
        <authorList>
            <person name="Gilroy R."/>
        </authorList>
    </citation>
    <scope>NUCLEOTIDE SEQUENCE</scope>
    <source>
        <strain evidence="3">ChiBcec15-3976</strain>
    </source>
</reference>
<evidence type="ECO:0000256" key="1">
    <source>
        <dbReference type="SAM" id="Phobius"/>
    </source>
</evidence>
<dbReference type="SUPFAM" id="SSF54913">
    <property type="entry name" value="GlnB-like"/>
    <property type="match status" value="1"/>
</dbReference>
<dbReference type="Gene3D" id="3.30.70.1530">
    <property type="entry name" value="Hypothetical protein rpa1041"/>
    <property type="match status" value="1"/>
</dbReference>
<dbReference type="Proteomes" id="UP000823909">
    <property type="component" value="Unassembled WGS sequence"/>
</dbReference>
<keyword evidence="1" id="KW-0472">Membrane</keyword>
<evidence type="ECO:0000313" key="3">
    <source>
        <dbReference type="EMBL" id="HJD42190.1"/>
    </source>
</evidence>
<keyword evidence="1" id="KW-0812">Transmembrane</keyword>
<name>A0A9D2RE99_9FIRM</name>
<keyword evidence="1" id="KW-1133">Transmembrane helix</keyword>
<proteinExistence type="predicted"/>
<comment type="caution">
    <text evidence="3">The sequence shown here is derived from an EMBL/GenBank/DDBJ whole genome shotgun (WGS) entry which is preliminary data.</text>
</comment>
<gene>
    <name evidence="3" type="ORF">H9910_04175</name>
</gene>
<feature type="domain" description="DUF2007" evidence="2">
    <location>
        <begin position="4"/>
        <end position="69"/>
    </location>
</feature>
<accession>A0A9D2RE99</accession>
<reference evidence="3" key="1">
    <citation type="journal article" date="2021" name="PeerJ">
        <title>Extensive microbial diversity within the chicken gut microbiome revealed by metagenomics and culture.</title>
        <authorList>
            <person name="Gilroy R."/>
            <person name="Ravi A."/>
            <person name="Getino M."/>
            <person name="Pursley I."/>
            <person name="Horton D.L."/>
            <person name="Alikhan N.F."/>
            <person name="Baker D."/>
            <person name="Gharbi K."/>
            <person name="Hall N."/>
            <person name="Watson M."/>
            <person name="Adriaenssens E.M."/>
            <person name="Foster-Nyarko E."/>
            <person name="Jarju S."/>
            <person name="Secka A."/>
            <person name="Antonio M."/>
            <person name="Oren A."/>
            <person name="Chaudhuri R.R."/>
            <person name="La Ragione R."/>
            <person name="Hildebrand F."/>
            <person name="Pallen M.J."/>
        </authorList>
    </citation>
    <scope>NUCLEOTIDE SEQUENCE</scope>
    <source>
        <strain evidence="3">ChiBcec15-3976</strain>
    </source>
</reference>
<dbReference type="Pfam" id="PF09413">
    <property type="entry name" value="DUF2007"/>
    <property type="match status" value="1"/>
</dbReference>
<dbReference type="EMBL" id="DWUU01000025">
    <property type="protein sequence ID" value="HJD42190.1"/>
    <property type="molecule type" value="Genomic_DNA"/>
</dbReference>
<dbReference type="AlphaFoldDB" id="A0A9D2RE99"/>